<dbReference type="RefSeq" id="WP_249284057.1">
    <property type="nucleotide sequence ID" value="NZ_JACRSO010000001.1"/>
</dbReference>
<feature type="transmembrane region" description="Helical" evidence="6">
    <location>
        <begin position="197"/>
        <end position="216"/>
    </location>
</feature>
<feature type="transmembrane region" description="Helical" evidence="6">
    <location>
        <begin position="228"/>
        <end position="254"/>
    </location>
</feature>
<dbReference type="EMBL" id="JACRSO010000001">
    <property type="protein sequence ID" value="MBC8527992.1"/>
    <property type="molecule type" value="Genomic_DNA"/>
</dbReference>
<keyword evidence="9" id="KW-1185">Reference proteome</keyword>
<evidence type="ECO:0000313" key="8">
    <source>
        <dbReference type="EMBL" id="MBC8527992.1"/>
    </source>
</evidence>
<feature type="transmembrane region" description="Helical" evidence="6">
    <location>
        <begin position="155"/>
        <end position="176"/>
    </location>
</feature>
<keyword evidence="3 6" id="KW-0812">Transmembrane</keyword>
<feature type="transmembrane region" description="Helical" evidence="6">
    <location>
        <begin position="284"/>
        <end position="309"/>
    </location>
</feature>
<proteinExistence type="inferred from homology"/>
<dbReference type="InterPro" id="IPR003838">
    <property type="entry name" value="ABC3_permease_C"/>
</dbReference>
<feature type="transmembrane region" description="Helical" evidence="6">
    <location>
        <begin position="112"/>
        <end position="135"/>
    </location>
</feature>
<comment type="subcellular location">
    <subcellularLocation>
        <location evidence="1 6">Cell membrane</location>
        <topology evidence="1 6">Multi-pass membrane protein</topology>
    </subcellularLocation>
</comment>
<feature type="transmembrane region" description="Helical" evidence="6">
    <location>
        <begin position="592"/>
        <end position="615"/>
    </location>
</feature>
<accession>A0A926CXW0</accession>
<dbReference type="Pfam" id="PF02687">
    <property type="entry name" value="FtsX"/>
    <property type="match status" value="1"/>
</dbReference>
<sequence>MAKGFFAKMAWSNLKRNRSSYMPYLIATVITVAIYFIIVTMMDTPGLRNVPGGPTLQTMFMIGETVLVVFCVIFMVYLNSFLIKRRKKEFGLYAILGLEKRHVGRMMLWESLMLNGGAIVIGTVAGLIFGKLIFMMLMGLLNVSPDSEFIVPAEAFIKTGALFLVIFVFTSLYNLFKVRLANPIDLLTGEQQGEKRFRTAIPLAIIGAALLGWAYYTALSVRNASDAFIGFMFAVIAVILATYMLFTAGSYLLLRILRRNKRLYYKPNNFVAISGMMHRMRQNAAGLASICILSTMVLVTITTSVSLYAGQEQMLKVLYPNDLTLSMNEEVYAQRIDTLKEQIRETAAQNGVTIESMYATHTLNMTRRLEGDQLTQPGTIDYTDPSRMDVAFLTAGQYNELTGDQLELEAQETVVITNAPLGGVQSLTINGHTLQIAQAVCDSPLVDGKNSEEKNALYLVVRDWETAQEISGYKEDNDDSPSWENCTMVVNYTGEQDQMNAFAAAVDGLRKLDGDVIYHVNDINTNRLDIYGVSGGLLFIGAFFTILFLMATVLIIYFKQISEGFEDKARFEILQKVGMDDRAVKRSINKQILLVFFLPLVGALLHTGMAANMIIKMLEMFSLYDVGLTLGCMGIACVAFSLVYVLVYQLTAKVYYRTVKW</sequence>
<evidence type="ECO:0000256" key="2">
    <source>
        <dbReference type="ARBA" id="ARBA00022475"/>
    </source>
</evidence>
<dbReference type="InterPro" id="IPR052536">
    <property type="entry name" value="ABC-4_Integral_Memb_Prot"/>
</dbReference>
<feature type="transmembrane region" description="Helical" evidence="6">
    <location>
        <begin position="58"/>
        <end position="78"/>
    </location>
</feature>
<organism evidence="8 9">
    <name type="scientific">Luoshenia tenuis</name>
    <dbReference type="NCBI Taxonomy" id="2763654"/>
    <lineage>
        <taxon>Bacteria</taxon>
        <taxon>Bacillati</taxon>
        <taxon>Bacillota</taxon>
        <taxon>Clostridia</taxon>
        <taxon>Christensenellales</taxon>
        <taxon>Christensenellaceae</taxon>
        <taxon>Luoshenia</taxon>
    </lineage>
</organism>
<keyword evidence="2 6" id="KW-1003">Cell membrane</keyword>
<dbReference type="Proteomes" id="UP000654279">
    <property type="component" value="Unassembled WGS sequence"/>
</dbReference>
<evidence type="ECO:0000256" key="4">
    <source>
        <dbReference type="ARBA" id="ARBA00022989"/>
    </source>
</evidence>
<evidence type="ECO:0000256" key="5">
    <source>
        <dbReference type="ARBA" id="ARBA00023136"/>
    </source>
</evidence>
<reference evidence="8" key="1">
    <citation type="submission" date="2020-08" db="EMBL/GenBank/DDBJ databases">
        <title>Genome public.</title>
        <authorList>
            <person name="Liu C."/>
            <person name="Sun Q."/>
        </authorList>
    </citation>
    <scope>NUCLEOTIDE SEQUENCE</scope>
    <source>
        <strain evidence="8">NSJ-44</strain>
    </source>
</reference>
<evidence type="ECO:0000256" key="6">
    <source>
        <dbReference type="PIRNR" id="PIRNR018968"/>
    </source>
</evidence>
<comment type="caution">
    <text evidence="8">The sequence shown here is derived from an EMBL/GenBank/DDBJ whole genome shotgun (WGS) entry which is preliminary data.</text>
</comment>
<dbReference type="InterPro" id="IPR027022">
    <property type="entry name" value="ABC_permease_BceB-typ"/>
</dbReference>
<feature type="transmembrane region" description="Helical" evidence="6">
    <location>
        <begin position="530"/>
        <end position="558"/>
    </location>
</feature>
<dbReference type="PANTHER" id="PTHR46795:SF3">
    <property type="entry name" value="ABC TRANSPORTER PERMEASE"/>
    <property type="match status" value="1"/>
</dbReference>
<evidence type="ECO:0000313" key="9">
    <source>
        <dbReference type="Proteomes" id="UP000654279"/>
    </source>
</evidence>
<dbReference type="PIRSF" id="PIRSF018968">
    <property type="entry name" value="ABC_permease_BceB"/>
    <property type="match status" value="1"/>
</dbReference>
<name>A0A926CXW0_9FIRM</name>
<comment type="similarity">
    <text evidence="6">Belongs to the ABC-4 integral membrane protein family.</text>
</comment>
<evidence type="ECO:0000259" key="7">
    <source>
        <dbReference type="Pfam" id="PF02687"/>
    </source>
</evidence>
<protein>
    <submittedName>
        <fullName evidence="8">FtsX-like permease family protein</fullName>
    </submittedName>
</protein>
<dbReference type="PANTHER" id="PTHR46795">
    <property type="entry name" value="ABC TRANSPORTER PERMEASE-RELATED-RELATED"/>
    <property type="match status" value="1"/>
</dbReference>
<evidence type="ECO:0000256" key="1">
    <source>
        <dbReference type="ARBA" id="ARBA00004651"/>
    </source>
</evidence>
<keyword evidence="4 6" id="KW-1133">Transmembrane helix</keyword>
<dbReference type="GO" id="GO:0055085">
    <property type="term" value="P:transmembrane transport"/>
    <property type="evidence" value="ECO:0007669"/>
    <property type="project" value="UniProtKB-UniRule"/>
</dbReference>
<gene>
    <name evidence="8" type="ORF">H8699_00880</name>
</gene>
<keyword evidence="6" id="KW-0813">Transport</keyword>
<feature type="domain" description="ABC3 transporter permease C-terminal" evidence="7">
    <location>
        <begin position="66"/>
        <end position="182"/>
    </location>
</feature>
<feature type="transmembrane region" description="Helical" evidence="6">
    <location>
        <begin position="627"/>
        <end position="647"/>
    </location>
</feature>
<dbReference type="GO" id="GO:0005886">
    <property type="term" value="C:plasma membrane"/>
    <property type="evidence" value="ECO:0007669"/>
    <property type="project" value="UniProtKB-SubCell"/>
</dbReference>
<feature type="transmembrane region" description="Helical" evidence="6">
    <location>
        <begin position="21"/>
        <end position="38"/>
    </location>
</feature>
<evidence type="ECO:0000256" key="3">
    <source>
        <dbReference type="ARBA" id="ARBA00022692"/>
    </source>
</evidence>
<dbReference type="AlphaFoldDB" id="A0A926CXW0"/>
<keyword evidence="5 6" id="KW-0472">Membrane</keyword>